<reference evidence="3 4" key="1">
    <citation type="submission" date="2020-02" db="EMBL/GenBank/DDBJ databases">
        <title>Genome sequencing for Kineobactrum sp. M2.</title>
        <authorList>
            <person name="Park S.-J."/>
        </authorList>
    </citation>
    <scope>NUCLEOTIDE SEQUENCE [LARGE SCALE GENOMIC DNA]</scope>
    <source>
        <strain evidence="3 4">M2</strain>
    </source>
</reference>
<dbReference type="AlphaFoldDB" id="A0A6C0U3W6"/>
<evidence type="ECO:0000259" key="2">
    <source>
        <dbReference type="PROSITE" id="PS51371"/>
    </source>
</evidence>
<evidence type="ECO:0000313" key="4">
    <source>
        <dbReference type="Proteomes" id="UP000477680"/>
    </source>
</evidence>
<evidence type="ECO:0000256" key="1">
    <source>
        <dbReference type="PROSITE-ProRule" id="PRU00703"/>
    </source>
</evidence>
<dbReference type="SUPFAM" id="SSF54631">
    <property type="entry name" value="CBS-domain pair"/>
    <property type="match status" value="1"/>
</dbReference>
<dbReference type="KEGG" id="kim:G3T16_15260"/>
<gene>
    <name evidence="3" type="ORF">G3T16_15260</name>
</gene>
<feature type="domain" description="CBS" evidence="2">
    <location>
        <begin position="1"/>
        <end position="56"/>
    </location>
</feature>
<organism evidence="3 4">
    <name type="scientific">Kineobactrum salinum</name>
    <dbReference type="NCBI Taxonomy" id="2708301"/>
    <lineage>
        <taxon>Bacteria</taxon>
        <taxon>Pseudomonadati</taxon>
        <taxon>Pseudomonadota</taxon>
        <taxon>Gammaproteobacteria</taxon>
        <taxon>Cellvibrionales</taxon>
        <taxon>Halieaceae</taxon>
        <taxon>Kineobactrum</taxon>
    </lineage>
</organism>
<dbReference type="Pfam" id="PF00571">
    <property type="entry name" value="CBS"/>
    <property type="match status" value="1"/>
</dbReference>
<dbReference type="Gene3D" id="3.10.580.10">
    <property type="entry name" value="CBS-domain"/>
    <property type="match status" value="1"/>
</dbReference>
<proteinExistence type="predicted"/>
<accession>A0A6C0U3W6</accession>
<dbReference type="SMART" id="SM00116">
    <property type="entry name" value="CBS"/>
    <property type="match status" value="1"/>
</dbReference>
<evidence type="ECO:0000313" key="3">
    <source>
        <dbReference type="EMBL" id="QIB66553.1"/>
    </source>
</evidence>
<dbReference type="InterPro" id="IPR000644">
    <property type="entry name" value="CBS_dom"/>
</dbReference>
<dbReference type="EMBL" id="CP048711">
    <property type="protein sequence ID" value="QIB66553.1"/>
    <property type="molecule type" value="Genomic_DNA"/>
</dbReference>
<protein>
    <submittedName>
        <fullName evidence="3">CBS domain-containing protein</fullName>
    </submittedName>
</protein>
<dbReference type="Proteomes" id="UP000477680">
    <property type="component" value="Chromosome"/>
</dbReference>
<sequence>MTTPVISVKDTTPVGALIPLLADHGVQAVPINADERLVGVVTRSDLLAVLAEHIARNDRAFSD</sequence>
<dbReference type="PROSITE" id="PS51371">
    <property type="entry name" value="CBS"/>
    <property type="match status" value="1"/>
</dbReference>
<dbReference type="InterPro" id="IPR046342">
    <property type="entry name" value="CBS_dom_sf"/>
</dbReference>
<keyword evidence="4" id="KW-1185">Reference proteome</keyword>
<name>A0A6C0U3W6_9GAMM</name>
<keyword evidence="1" id="KW-0129">CBS domain</keyword>